<keyword evidence="2 4" id="KW-0808">Transferase</keyword>
<keyword evidence="5" id="KW-1185">Reference proteome</keyword>
<evidence type="ECO:0000259" key="3">
    <source>
        <dbReference type="Pfam" id="PF13439"/>
    </source>
</evidence>
<dbReference type="Proteomes" id="UP000294927">
    <property type="component" value="Unassembled WGS sequence"/>
</dbReference>
<feature type="domain" description="Glycosyltransferase subfamily 4-like N-terminal" evidence="3">
    <location>
        <begin position="15"/>
        <end position="184"/>
    </location>
</feature>
<dbReference type="Gene3D" id="3.40.50.2000">
    <property type="entry name" value="Glycogen Phosphorylase B"/>
    <property type="match status" value="2"/>
</dbReference>
<dbReference type="OrthoDB" id="5242526at2"/>
<accession>A0A4R7VR32</accession>
<proteinExistence type="predicted"/>
<sequence>MKIVQLANFYSPTSGGLRTVVDTLGRGYVESGFERVLVVPGQHRARVRTDAGLVITLPGLPVSGGYRVMPRSASVLRELDELGDDLSIEVNDKTTLLAVGAWARERGVRTVLLSHERLDRWIEARVPRLWRAGAGRVLTPVVRGWNKGIANRFDTVVVTSAYGAGEFTDLPVALHRIPLGVDLDTFRPSRAASSGVARLVYAGRLSHEKNPRAVIGAVRTLLDAGVPVRLDVYGDGPEHPALRRLARGLPVEFHGHVSDRAALARALSGADVAFAPSVAETFGLSILEAMACGTPVVTSTTGGAPELLAPGAGVAVEATPTGLADGVRTVLSWPVRSRRAAARARAEQFPWSATINAMVDLHYPRLRKVDNA</sequence>
<dbReference type="GO" id="GO:1901137">
    <property type="term" value="P:carbohydrate derivative biosynthetic process"/>
    <property type="evidence" value="ECO:0007669"/>
    <property type="project" value="UniProtKB-ARBA"/>
</dbReference>
<dbReference type="AlphaFoldDB" id="A0A4R7VR32"/>
<organism evidence="4 5">
    <name type="scientific">Actinophytocola oryzae</name>
    <dbReference type="NCBI Taxonomy" id="502181"/>
    <lineage>
        <taxon>Bacteria</taxon>
        <taxon>Bacillati</taxon>
        <taxon>Actinomycetota</taxon>
        <taxon>Actinomycetes</taxon>
        <taxon>Pseudonocardiales</taxon>
        <taxon>Pseudonocardiaceae</taxon>
    </lineage>
</organism>
<dbReference type="EMBL" id="SOCP01000005">
    <property type="protein sequence ID" value="TDV51938.1"/>
    <property type="molecule type" value="Genomic_DNA"/>
</dbReference>
<protein>
    <submittedName>
        <fullName evidence="4">Alpha-1,6-mannosyltransferase</fullName>
    </submittedName>
</protein>
<evidence type="ECO:0000256" key="2">
    <source>
        <dbReference type="ARBA" id="ARBA00022679"/>
    </source>
</evidence>
<dbReference type="Pfam" id="PF13439">
    <property type="entry name" value="Glyco_transf_4"/>
    <property type="match status" value="1"/>
</dbReference>
<reference evidence="4 5" key="1">
    <citation type="submission" date="2019-03" db="EMBL/GenBank/DDBJ databases">
        <title>Genomic Encyclopedia of Archaeal and Bacterial Type Strains, Phase II (KMG-II): from individual species to whole genera.</title>
        <authorList>
            <person name="Goeker M."/>
        </authorList>
    </citation>
    <scope>NUCLEOTIDE SEQUENCE [LARGE SCALE GENOMIC DNA]</scope>
    <source>
        <strain evidence="4 5">DSM 45499</strain>
    </source>
</reference>
<dbReference type="PANTHER" id="PTHR45947:SF3">
    <property type="entry name" value="SULFOQUINOVOSYL TRANSFERASE SQD2"/>
    <property type="match status" value="1"/>
</dbReference>
<evidence type="ECO:0000313" key="4">
    <source>
        <dbReference type="EMBL" id="TDV51938.1"/>
    </source>
</evidence>
<name>A0A4R7VR32_9PSEU</name>
<dbReference type="PANTHER" id="PTHR45947">
    <property type="entry name" value="SULFOQUINOVOSYL TRANSFERASE SQD2"/>
    <property type="match status" value="1"/>
</dbReference>
<keyword evidence="1 4" id="KW-0328">Glycosyltransferase</keyword>
<evidence type="ECO:0000256" key="1">
    <source>
        <dbReference type="ARBA" id="ARBA00022676"/>
    </source>
</evidence>
<dbReference type="SUPFAM" id="SSF53756">
    <property type="entry name" value="UDP-Glycosyltransferase/glycogen phosphorylase"/>
    <property type="match status" value="1"/>
</dbReference>
<dbReference type="GO" id="GO:0016758">
    <property type="term" value="F:hexosyltransferase activity"/>
    <property type="evidence" value="ECO:0007669"/>
    <property type="project" value="TreeGrafter"/>
</dbReference>
<gene>
    <name evidence="4" type="ORF">CLV71_10567</name>
</gene>
<comment type="caution">
    <text evidence="4">The sequence shown here is derived from an EMBL/GenBank/DDBJ whole genome shotgun (WGS) entry which is preliminary data.</text>
</comment>
<dbReference type="Pfam" id="PF13692">
    <property type="entry name" value="Glyco_trans_1_4"/>
    <property type="match status" value="1"/>
</dbReference>
<dbReference type="InterPro" id="IPR028098">
    <property type="entry name" value="Glyco_trans_4-like_N"/>
</dbReference>
<dbReference type="InterPro" id="IPR050194">
    <property type="entry name" value="Glycosyltransferase_grp1"/>
</dbReference>
<evidence type="ECO:0000313" key="5">
    <source>
        <dbReference type="Proteomes" id="UP000294927"/>
    </source>
</evidence>
<dbReference type="RefSeq" id="WP_133903362.1">
    <property type="nucleotide sequence ID" value="NZ_SOCP01000005.1"/>
</dbReference>